<feature type="chain" id="PRO_5005657057" evidence="1">
    <location>
        <begin position="23"/>
        <end position="106"/>
    </location>
</feature>
<sequence>MQCIRIVLDLLATSVAIGIASAYKCEPCKMNDKFRFDDINPNTNDLDVADSISVETGDRTTGKTPEPDMGTASKLFGRISNRSEVTNNDNGRGSKFTITTIISLHN</sequence>
<evidence type="ECO:0000256" key="1">
    <source>
        <dbReference type="SAM" id="SignalP"/>
    </source>
</evidence>
<keyword evidence="1" id="KW-0732">Signal</keyword>
<name>A0A0M3ILE0_ASCLU</name>
<evidence type="ECO:0000313" key="3">
    <source>
        <dbReference type="WBParaSite" id="ALUE_0001956801-mRNA-1"/>
    </source>
</evidence>
<feature type="signal peptide" evidence="1">
    <location>
        <begin position="1"/>
        <end position="22"/>
    </location>
</feature>
<keyword evidence="2" id="KW-1185">Reference proteome</keyword>
<dbReference type="Proteomes" id="UP000036681">
    <property type="component" value="Unplaced"/>
</dbReference>
<dbReference type="AlphaFoldDB" id="A0A0M3ILE0"/>
<reference evidence="3" key="1">
    <citation type="submission" date="2017-02" db="UniProtKB">
        <authorList>
            <consortium name="WormBaseParasite"/>
        </authorList>
    </citation>
    <scope>IDENTIFICATION</scope>
</reference>
<evidence type="ECO:0000313" key="2">
    <source>
        <dbReference type="Proteomes" id="UP000036681"/>
    </source>
</evidence>
<organism evidence="2 3">
    <name type="scientific">Ascaris lumbricoides</name>
    <name type="common">Giant roundworm</name>
    <dbReference type="NCBI Taxonomy" id="6252"/>
    <lineage>
        <taxon>Eukaryota</taxon>
        <taxon>Metazoa</taxon>
        <taxon>Ecdysozoa</taxon>
        <taxon>Nematoda</taxon>
        <taxon>Chromadorea</taxon>
        <taxon>Rhabditida</taxon>
        <taxon>Spirurina</taxon>
        <taxon>Ascaridomorpha</taxon>
        <taxon>Ascaridoidea</taxon>
        <taxon>Ascarididae</taxon>
        <taxon>Ascaris</taxon>
    </lineage>
</organism>
<dbReference type="WBParaSite" id="ALUE_0001956801-mRNA-1">
    <property type="protein sequence ID" value="ALUE_0001956801-mRNA-1"/>
    <property type="gene ID" value="ALUE_0001956801"/>
</dbReference>
<accession>A0A0M3ILE0</accession>
<proteinExistence type="predicted"/>
<protein>
    <submittedName>
        <fullName evidence="3">Secreted protein</fullName>
    </submittedName>
</protein>